<feature type="transmembrane region" description="Helical" evidence="9">
    <location>
        <begin position="12"/>
        <end position="32"/>
    </location>
</feature>
<evidence type="ECO:0000256" key="3">
    <source>
        <dbReference type="ARBA" id="ARBA00022448"/>
    </source>
</evidence>
<evidence type="ECO:0000313" key="12">
    <source>
        <dbReference type="Proteomes" id="UP000077469"/>
    </source>
</evidence>
<sequence length="273" mass="30260">MKDPRRTSKIVSYIILAPIVAFFICPIVWLVVTPFSIRPSLFISLSGFTLNNFARVFQNRTAINAFRNSLVISVSVVVLVTTCALFAAYVLSRHDFKGRNVLLYMLVLFSSVVSGAAAMVPIFILNLRLGLVNTELGVILTLSGGIMPTALFILKDFFDSIPRTYEEAALVDGSSPMQVMFRIFLPLSSKGIIVIAMLVFTQSWSNFLVPFVLLRSTSKYPVSVAIYTFFSEVGVPDIGMISAYAFLYTLPVIFAYVLIERKFGFSFYGGIKG</sequence>
<evidence type="ECO:0000256" key="1">
    <source>
        <dbReference type="ARBA" id="ARBA00004651"/>
    </source>
</evidence>
<reference evidence="11 12" key="1">
    <citation type="submission" date="2014-01" db="EMBL/GenBank/DDBJ databases">
        <title>Genome sequencing of Thermotog hypogea.</title>
        <authorList>
            <person name="Zhang X."/>
            <person name="Alvare G."/>
            <person name="Fristensky B."/>
            <person name="Chen L."/>
            <person name="Suen T."/>
            <person name="Chen Q."/>
            <person name="Ma K."/>
        </authorList>
    </citation>
    <scope>NUCLEOTIDE SEQUENCE [LARGE SCALE GENOMIC DNA]</scope>
    <source>
        <strain evidence="11 12">DSM 11164</strain>
    </source>
</reference>
<dbReference type="PATRIC" id="fig|1123384.7.peg.1629"/>
<evidence type="ECO:0000256" key="4">
    <source>
        <dbReference type="ARBA" id="ARBA00022475"/>
    </source>
</evidence>
<dbReference type="PROSITE" id="PS50928">
    <property type="entry name" value="ABC_TM1"/>
    <property type="match status" value="1"/>
</dbReference>
<dbReference type="InterPro" id="IPR000515">
    <property type="entry name" value="MetI-like"/>
</dbReference>
<feature type="domain" description="ABC transmembrane type-1" evidence="10">
    <location>
        <begin position="66"/>
        <end position="259"/>
    </location>
</feature>
<dbReference type="InterPro" id="IPR035906">
    <property type="entry name" value="MetI-like_sf"/>
</dbReference>
<keyword evidence="6 9" id="KW-0812">Transmembrane</keyword>
<evidence type="ECO:0000256" key="9">
    <source>
        <dbReference type="RuleBase" id="RU363032"/>
    </source>
</evidence>
<keyword evidence="5" id="KW-0762">Sugar transport</keyword>
<dbReference type="Gene3D" id="1.10.3720.10">
    <property type="entry name" value="MetI-like"/>
    <property type="match status" value="1"/>
</dbReference>
<evidence type="ECO:0000256" key="2">
    <source>
        <dbReference type="ARBA" id="ARBA00009047"/>
    </source>
</evidence>
<protein>
    <submittedName>
        <fullName evidence="11">ABC transporter permease</fullName>
    </submittedName>
</protein>
<dbReference type="InterPro" id="IPR050901">
    <property type="entry name" value="BP-dep_ABC_trans_perm"/>
</dbReference>
<evidence type="ECO:0000259" key="10">
    <source>
        <dbReference type="PROSITE" id="PS50928"/>
    </source>
</evidence>
<evidence type="ECO:0000313" key="11">
    <source>
        <dbReference type="EMBL" id="AJC74146.1"/>
    </source>
</evidence>
<dbReference type="CDD" id="cd06261">
    <property type="entry name" value="TM_PBP2"/>
    <property type="match status" value="1"/>
</dbReference>
<dbReference type="AlphaFoldDB" id="A0A0X1KS52"/>
<dbReference type="EMBL" id="CP007141">
    <property type="protein sequence ID" value="AJC74146.1"/>
    <property type="molecule type" value="Genomic_DNA"/>
</dbReference>
<dbReference type="GO" id="GO:0005886">
    <property type="term" value="C:plasma membrane"/>
    <property type="evidence" value="ECO:0007669"/>
    <property type="project" value="UniProtKB-SubCell"/>
</dbReference>
<dbReference type="PANTHER" id="PTHR32243:SF50">
    <property type="entry name" value="MALTOSE_MALTODEXTRIN TRANSPORT SYSTEM PERMEASE PROTEIN MALG"/>
    <property type="match status" value="1"/>
</dbReference>
<feature type="transmembrane region" description="Helical" evidence="9">
    <location>
        <begin position="136"/>
        <end position="158"/>
    </location>
</feature>
<keyword evidence="12" id="KW-1185">Reference proteome</keyword>
<evidence type="ECO:0000256" key="5">
    <source>
        <dbReference type="ARBA" id="ARBA00022597"/>
    </source>
</evidence>
<dbReference type="SUPFAM" id="SSF161098">
    <property type="entry name" value="MetI-like"/>
    <property type="match status" value="1"/>
</dbReference>
<keyword evidence="7 9" id="KW-1133">Transmembrane helix</keyword>
<comment type="subcellular location">
    <subcellularLocation>
        <location evidence="1 9">Cell membrane</location>
        <topology evidence="1 9">Multi-pass membrane protein</topology>
    </subcellularLocation>
</comment>
<keyword evidence="8 9" id="KW-0472">Membrane</keyword>
<keyword evidence="4" id="KW-1003">Cell membrane</keyword>
<evidence type="ECO:0000256" key="7">
    <source>
        <dbReference type="ARBA" id="ARBA00022989"/>
    </source>
</evidence>
<dbReference type="OrthoDB" id="9794684at2"/>
<dbReference type="GO" id="GO:0055085">
    <property type="term" value="P:transmembrane transport"/>
    <property type="evidence" value="ECO:0007669"/>
    <property type="project" value="InterPro"/>
</dbReference>
<dbReference type="Pfam" id="PF00528">
    <property type="entry name" value="BPD_transp_1"/>
    <property type="match status" value="1"/>
</dbReference>
<keyword evidence="3 9" id="KW-0813">Transport</keyword>
<evidence type="ECO:0000256" key="6">
    <source>
        <dbReference type="ARBA" id="ARBA00022692"/>
    </source>
</evidence>
<dbReference type="Proteomes" id="UP000077469">
    <property type="component" value="Chromosome"/>
</dbReference>
<name>A0A0X1KS52_9THEM</name>
<dbReference type="KEGG" id="phy:AJ81_08125"/>
<gene>
    <name evidence="11" type="ORF">AJ81_08125</name>
</gene>
<feature type="transmembrane region" description="Helical" evidence="9">
    <location>
        <begin position="103"/>
        <end position="124"/>
    </location>
</feature>
<dbReference type="PANTHER" id="PTHR32243">
    <property type="entry name" value="MALTOSE TRANSPORT SYSTEM PERMEASE-RELATED"/>
    <property type="match status" value="1"/>
</dbReference>
<organism evidence="11 12">
    <name type="scientific">Pseudothermotoga hypogea DSM 11164 = NBRC 106472</name>
    <dbReference type="NCBI Taxonomy" id="1123384"/>
    <lineage>
        <taxon>Bacteria</taxon>
        <taxon>Thermotogati</taxon>
        <taxon>Thermotogota</taxon>
        <taxon>Thermotogae</taxon>
        <taxon>Thermotogales</taxon>
        <taxon>Thermotogaceae</taxon>
        <taxon>Pseudothermotoga</taxon>
    </lineage>
</organism>
<feature type="transmembrane region" description="Helical" evidence="9">
    <location>
        <begin position="238"/>
        <end position="259"/>
    </location>
</feature>
<accession>A0A0X1KS52</accession>
<dbReference type="PaxDb" id="1123384-AJ81_08125"/>
<feature type="transmembrane region" description="Helical" evidence="9">
    <location>
        <begin position="70"/>
        <end position="91"/>
    </location>
</feature>
<dbReference type="STRING" id="1123384.AJ81_08125"/>
<proteinExistence type="inferred from homology"/>
<evidence type="ECO:0000256" key="8">
    <source>
        <dbReference type="ARBA" id="ARBA00023136"/>
    </source>
</evidence>
<dbReference type="RefSeq" id="WP_031505038.1">
    <property type="nucleotide sequence ID" value="NC_022795.1"/>
</dbReference>
<comment type="similarity">
    <text evidence="2">Belongs to the binding-protein-dependent transport system permease family. MalFG subfamily.</text>
</comment>
<feature type="transmembrane region" description="Helical" evidence="9">
    <location>
        <begin position="179"/>
        <end position="200"/>
    </location>
</feature>